<organism evidence="1">
    <name type="scientific">Schistocephalus solidus</name>
    <name type="common">Tapeworm</name>
    <dbReference type="NCBI Taxonomy" id="70667"/>
    <lineage>
        <taxon>Eukaryota</taxon>
        <taxon>Metazoa</taxon>
        <taxon>Spiralia</taxon>
        <taxon>Lophotrochozoa</taxon>
        <taxon>Platyhelminthes</taxon>
        <taxon>Cestoda</taxon>
        <taxon>Eucestoda</taxon>
        <taxon>Diphyllobothriidea</taxon>
        <taxon>Diphyllobothriidae</taxon>
        <taxon>Schistocephalus</taxon>
    </lineage>
</organism>
<accession>A0A0X3PRE6</accession>
<evidence type="ECO:0000313" key="1">
    <source>
        <dbReference type="EMBL" id="JAP53740.1"/>
    </source>
</evidence>
<gene>
    <name evidence="1" type="ORF">TR167537</name>
</gene>
<protein>
    <submittedName>
        <fullName evidence="1">Uncharacterized protein</fullName>
    </submittedName>
</protein>
<sequence>MRYLFIPYAFRKILIKEKNSKLKAFMTSVEESNKRENAYLKESNTDDIVREDVPKSGQKKMECLRRRMESSLLTDNHLACDVPKTRLNRQFMLRFLIMVILKETRETYMHL</sequence>
<proteinExistence type="predicted"/>
<name>A0A0X3PRE6_SCHSO</name>
<reference evidence="1" key="1">
    <citation type="submission" date="2016-01" db="EMBL/GenBank/DDBJ databases">
        <title>Reference transcriptome for the parasite Schistocephalus solidus: insights into the molecular evolution of parasitism.</title>
        <authorList>
            <person name="Hebert F.O."/>
            <person name="Grambauer S."/>
            <person name="Barber I."/>
            <person name="Landry C.R."/>
            <person name="Aubin-Horth N."/>
        </authorList>
    </citation>
    <scope>NUCLEOTIDE SEQUENCE</scope>
</reference>
<dbReference type="AlphaFoldDB" id="A0A0X3PRE6"/>
<dbReference type="EMBL" id="GEEE01009485">
    <property type="protein sequence ID" value="JAP53740.1"/>
    <property type="molecule type" value="Transcribed_RNA"/>
</dbReference>